<dbReference type="EMBL" id="LACI01000778">
    <property type="protein sequence ID" value="KJU86002.1"/>
    <property type="molecule type" value="Genomic_DNA"/>
</dbReference>
<dbReference type="Proteomes" id="UP000033423">
    <property type="component" value="Unassembled WGS sequence"/>
</dbReference>
<dbReference type="AlphaFoldDB" id="A0A0F3GVW5"/>
<evidence type="ECO:0000313" key="1">
    <source>
        <dbReference type="EMBL" id="KJU86002.1"/>
    </source>
</evidence>
<accession>A0A0F3GVW5</accession>
<evidence type="ECO:0000313" key="2">
    <source>
        <dbReference type="Proteomes" id="UP000033423"/>
    </source>
</evidence>
<sequence>MIEIKVVDNNNRVIEEHSIINVQMSSYVIRETIVNTINRLREILPTWEGDAQLTLKVYPISKKKEEVK</sequence>
<protein>
    <submittedName>
        <fullName evidence="1">Uncharacterized protein</fullName>
    </submittedName>
</protein>
<comment type="caution">
    <text evidence="1">The sequence shown here is derived from an EMBL/GenBank/DDBJ whole genome shotgun (WGS) entry which is preliminary data.</text>
</comment>
<proteinExistence type="predicted"/>
<gene>
    <name evidence="1" type="ORF">MBAV_001802</name>
</gene>
<name>A0A0F3GVW5_9BACT</name>
<reference evidence="1 2" key="1">
    <citation type="submission" date="2015-02" db="EMBL/GenBank/DDBJ databases">
        <title>Single-cell genomics of uncultivated deep-branching MTB reveals a conserved set of magnetosome genes.</title>
        <authorList>
            <person name="Kolinko S."/>
            <person name="Richter M."/>
            <person name="Glockner F.O."/>
            <person name="Brachmann A."/>
            <person name="Schuler D."/>
        </authorList>
    </citation>
    <scope>NUCLEOTIDE SEQUENCE [LARGE SCALE GENOMIC DNA]</scope>
    <source>
        <strain evidence="1">TM-1</strain>
    </source>
</reference>
<organism evidence="1 2">
    <name type="scientific">Candidatus Magnetobacterium bavaricum</name>
    <dbReference type="NCBI Taxonomy" id="29290"/>
    <lineage>
        <taxon>Bacteria</taxon>
        <taxon>Pseudomonadati</taxon>
        <taxon>Nitrospirota</taxon>
        <taxon>Thermodesulfovibrionia</taxon>
        <taxon>Thermodesulfovibrionales</taxon>
        <taxon>Candidatus Magnetobacteriaceae</taxon>
        <taxon>Candidatus Magnetobacterium</taxon>
    </lineage>
</organism>
<keyword evidence="2" id="KW-1185">Reference proteome</keyword>